<dbReference type="InterPro" id="IPR041228">
    <property type="entry name" value="Dynein_C"/>
</dbReference>
<dbReference type="Proteomes" id="UP000186817">
    <property type="component" value="Unassembled WGS sequence"/>
</dbReference>
<feature type="transmembrane region" description="Helical" evidence="1">
    <location>
        <begin position="791"/>
        <end position="812"/>
    </location>
</feature>
<keyword evidence="1" id="KW-0472">Membrane</keyword>
<dbReference type="Pfam" id="PF18199">
    <property type="entry name" value="Dynein_C"/>
    <property type="match status" value="1"/>
</dbReference>
<dbReference type="EMBL" id="LSRX01000424">
    <property type="protein sequence ID" value="OLP97704.1"/>
    <property type="molecule type" value="Genomic_DNA"/>
</dbReference>
<evidence type="ECO:0000259" key="2">
    <source>
        <dbReference type="Pfam" id="PF18199"/>
    </source>
</evidence>
<dbReference type="GO" id="GO:0045505">
    <property type="term" value="F:dynein intermediate chain binding"/>
    <property type="evidence" value="ECO:0007669"/>
    <property type="project" value="InterPro"/>
</dbReference>
<name>A0A1Q9DRE1_SYMMI</name>
<dbReference type="PANTHER" id="PTHR46961:SF3">
    <property type="entry name" value="AAA+ ATPASE DOMAIN-CONTAINING PROTEIN"/>
    <property type="match status" value="1"/>
</dbReference>
<sequence>MSVVILELRRCLDVCFQKFCDTADLVAAEKQAWEGQQLRLAQRQAMATTAVLGTLATSLTIGLGCYLFRGGDVNYGGRVTDDKVLQDGYKLSPLDAYTCSLAASETAIVRSEREGLLAQRLLQVREHVRSLPFDEVFGLHPNAQITAQTEEARKFLGIILSVQPRIAAAGGGKRPEASWPKVADEPAGLYFRRYGPLFGDATFVVQMERTFAKHQAFLGRVPSTMLRKHAHPETCTSRSVFTLEDRYKKTADGGIVSLGVFHGQVQSTLVTLGKAIKGFVVMSAQLEVSYPCLKPLNSWFSDFEAYRNDNLNLAHTSADLERIDFMARWLKMGPPSSYWVLASCTGVPAAVFAESSAIAILLEVPCFYFPQGFMTCSKQAVVRTRIVKLVRLPVSLACQEEHGCAFGRSTRERLRFRSMHRPQGRVLWRRLLHLCFRPLGELEALVFWQEMTNCTEPRLADPPARCPSGAQAGAAPLAMVEGHKVLVRVIISHPEKRAVPLDAGWATVAARDDDEICKVKMRQADGVNVHGLFLQAGAGWDVPSKKMVESEKAVLFKELPVIWVQVVEEATFQKVSTEPGRYTCPLYKTSLRKGTLVSEDLTLVAVQSKLEALGLGLLEELFRPPPSAEAEVVTKRKLPFILTWGAAGLQKKKNVGGDRLGGSFVPKTFRTPTVQKREDGRDTGKRGETSDMTRKAKFASLTGHSTNFVCYFRLPSNEEELWSQQASAQDQGHWVRRGVALLCLSIYFQPRQRQLAVQPAVNAYTHSGSGTCDRSFGASDSLPKLVSVLKMSNVVCWMIDLWMMLLLMMMVMKSMSMVMNVDQGQMVMKMFKIMMMLALELAGGFTDLEAMEPEAADPDDMEDLLRHVRRGVEARSQTEPQRN</sequence>
<gene>
    <name evidence="3" type="primary">DNAH1</name>
    <name evidence="3" type="ORF">AK812_SmicGene19924</name>
</gene>
<dbReference type="AlphaFoldDB" id="A0A1Q9DRE1"/>
<feature type="domain" description="Dynein heavy chain C-terminal" evidence="2">
    <location>
        <begin position="511"/>
        <end position="598"/>
    </location>
</feature>
<dbReference type="GO" id="GO:0030286">
    <property type="term" value="C:dynein complex"/>
    <property type="evidence" value="ECO:0007669"/>
    <property type="project" value="InterPro"/>
</dbReference>
<dbReference type="OrthoDB" id="10251809at2759"/>
<organism evidence="3 4">
    <name type="scientific">Symbiodinium microadriaticum</name>
    <name type="common">Dinoflagellate</name>
    <name type="synonym">Zooxanthella microadriatica</name>
    <dbReference type="NCBI Taxonomy" id="2951"/>
    <lineage>
        <taxon>Eukaryota</taxon>
        <taxon>Sar</taxon>
        <taxon>Alveolata</taxon>
        <taxon>Dinophyceae</taxon>
        <taxon>Suessiales</taxon>
        <taxon>Symbiodiniaceae</taxon>
        <taxon>Symbiodinium</taxon>
    </lineage>
</organism>
<reference evidence="3 4" key="1">
    <citation type="submission" date="2016-02" db="EMBL/GenBank/DDBJ databases">
        <title>Genome analysis of coral dinoflagellate symbionts highlights evolutionary adaptations to a symbiotic lifestyle.</title>
        <authorList>
            <person name="Aranda M."/>
            <person name="Li Y."/>
            <person name="Liew Y.J."/>
            <person name="Baumgarten S."/>
            <person name="Simakov O."/>
            <person name="Wilson M."/>
            <person name="Piel J."/>
            <person name="Ashoor H."/>
            <person name="Bougouffa S."/>
            <person name="Bajic V.B."/>
            <person name="Ryu T."/>
            <person name="Ravasi T."/>
            <person name="Bayer T."/>
            <person name="Micklem G."/>
            <person name="Kim H."/>
            <person name="Bhak J."/>
            <person name="Lajeunesse T.C."/>
            <person name="Voolstra C.R."/>
        </authorList>
    </citation>
    <scope>NUCLEOTIDE SEQUENCE [LARGE SCALE GENOMIC DNA]</scope>
    <source>
        <strain evidence="3 4">CCMP2467</strain>
    </source>
</reference>
<dbReference type="GO" id="GO:0051959">
    <property type="term" value="F:dynein light intermediate chain binding"/>
    <property type="evidence" value="ECO:0007669"/>
    <property type="project" value="InterPro"/>
</dbReference>
<evidence type="ECO:0000313" key="3">
    <source>
        <dbReference type="EMBL" id="OLP97704.1"/>
    </source>
</evidence>
<evidence type="ECO:0000313" key="4">
    <source>
        <dbReference type="Proteomes" id="UP000186817"/>
    </source>
</evidence>
<keyword evidence="4" id="KW-1185">Reference proteome</keyword>
<protein>
    <submittedName>
        <fullName evidence="3">Dynein heavy chain 1, axonemal</fullName>
    </submittedName>
</protein>
<proteinExistence type="predicted"/>
<comment type="caution">
    <text evidence="3">The sequence shown here is derived from an EMBL/GenBank/DDBJ whole genome shotgun (WGS) entry which is preliminary data.</text>
</comment>
<accession>A0A1Q9DRE1</accession>
<dbReference type="Gene3D" id="3.10.490.20">
    <property type="match status" value="1"/>
</dbReference>
<keyword evidence="1" id="KW-1133">Transmembrane helix</keyword>
<dbReference type="PANTHER" id="PTHR46961">
    <property type="entry name" value="DYNEIN HEAVY CHAIN 1, AXONEMAL-LIKE PROTEIN"/>
    <property type="match status" value="1"/>
</dbReference>
<evidence type="ECO:0000256" key="1">
    <source>
        <dbReference type="SAM" id="Phobius"/>
    </source>
</evidence>
<keyword evidence="1" id="KW-0812">Transmembrane</keyword>
<dbReference type="GO" id="GO:0007018">
    <property type="term" value="P:microtubule-based movement"/>
    <property type="evidence" value="ECO:0007669"/>
    <property type="project" value="InterPro"/>
</dbReference>
<dbReference type="InterPro" id="IPR026983">
    <property type="entry name" value="DHC"/>
</dbReference>
<dbReference type="InterPro" id="IPR043160">
    <property type="entry name" value="Dynein_C_barrel"/>
</dbReference>